<dbReference type="HAMAP" id="MF_01987">
    <property type="entry name" value="Ribokinase"/>
    <property type="match status" value="1"/>
</dbReference>
<dbReference type="EMBL" id="DF967975">
    <property type="protein sequence ID" value="GAP19304.1"/>
    <property type="molecule type" value="Genomic_DNA"/>
</dbReference>
<evidence type="ECO:0000259" key="14">
    <source>
        <dbReference type="Pfam" id="PF00294"/>
    </source>
</evidence>
<dbReference type="CDD" id="cd01174">
    <property type="entry name" value="ribokinase"/>
    <property type="match status" value="1"/>
</dbReference>
<dbReference type="InterPro" id="IPR029056">
    <property type="entry name" value="Ribokinase-like"/>
</dbReference>
<evidence type="ECO:0000313" key="15">
    <source>
        <dbReference type="EMBL" id="GAP19304.1"/>
    </source>
</evidence>
<feature type="binding site" evidence="13">
    <location>
        <begin position="252"/>
        <end position="253"/>
    </location>
    <ligand>
        <name>ATP</name>
        <dbReference type="ChEBI" id="CHEBI:30616"/>
    </ligand>
</feature>
<dbReference type="NCBIfam" id="TIGR02152">
    <property type="entry name" value="D_ribokin_bact"/>
    <property type="match status" value="1"/>
</dbReference>
<comment type="activity regulation">
    <text evidence="13">Activated by a monovalent cation that binds near, but not in, the active site. The most likely occupant of the site in vivo is potassium. Ion binding induces a conformational change that may alter substrate affinity.</text>
</comment>
<dbReference type="EMBL" id="LGCM01000038">
    <property type="protein sequence ID" value="KPL80918.1"/>
    <property type="molecule type" value="Genomic_DNA"/>
</dbReference>
<dbReference type="GO" id="GO:0019303">
    <property type="term" value="P:D-ribose catabolic process"/>
    <property type="evidence" value="ECO:0007669"/>
    <property type="project" value="UniProtKB-UniRule"/>
</dbReference>
<evidence type="ECO:0000313" key="17">
    <source>
        <dbReference type="Proteomes" id="UP000050501"/>
    </source>
</evidence>
<evidence type="ECO:0000256" key="10">
    <source>
        <dbReference type="ARBA" id="ARBA00022842"/>
    </source>
</evidence>
<evidence type="ECO:0000256" key="11">
    <source>
        <dbReference type="ARBA" id="ARBA00022958"/>
    </source>
</evidence>
<comment type="pathway">
    <text evidence="13">Carbohydrate metabolism; D-ribose degradation; D-ribose 5-phosphate from beta-D-ribopyranose: step 2/2.</text>
</comment>
<feature type="binding site" evidence="13">
    <location>
        <position position="283"/>
    </location>
    <ligand>
        <name>K(+)</name>
        <dbReference type="ChEBI" id="CHEBI:29103"/>
    </ligand>
</feature>
<dbReference type="Pfam" id="PF00294">
    <property type="entry name" value="PfkB"/>
    <property type="match status" value="1"/>
</dbReference>
<dbReference type="GO" id="GO:0005524">
    <property type="term" value="F:ATP binding"/>
    <property type="evidence" value="ECO:0007669"/>
    <property type="project" value="UniProtKB-UniRule"/>
</dbReference>
<keyword evidence="10 13" id="KW-0460">Magnesium</keyword>
<evidence type="ECO:0000256" key="2">
    <source>
        <dbReference type="ARBA" id="ARBA00012035"/>
    </source>
</evidence>
<dbReference type="EC" id="2.7.1.15" evidence="2 13"/>
<keyword evidence="5 13" id="KW-0808">Transferase</keyword>
<feature type="active site" description="Proton acceptor" evidence="13">
    <location>
        <position position="253"/>
    </location>
</feature>
<comment type="function">
    <text evidence="13">Catalyzes the phosphorylation of ribose at O-5 in a reaction requiring ATP and magnesium. The resulting D-ribose-5-phosphate can then be used either for sythesis of nucleotides, histidine, and tryptophan, or as a component of the pentose phosphate pathway.</text>
</comment>
<accession>A0A0N0RDG8</accession>
<feature type="binding site" evidence="13">
    <location>
        <position position="277"/>
    </location>
    <ligand>
        <name>ATP</name>
        <dbReference type="ChEBI" id="CHEBI:30616"/>
    </ligand>
</feature>
<dbReference type="InterPro" id="IPR002139">
    <property type="entry name" value="Ribo/fructo_kinase"/>
</dbReference>
<feature type="binding site" evidence="13">
    <location>
        <position position="141"/>
    </location>
    <ligand>
        <name>substrate</name>
    </ligand>
</feature>
<dbReference type="STRING" id="229921.ADN01_10525"/>
<dbReference type="PANTHER" id="PTHR10584">
    <property type="entry name" value="SUGAR KINASE"/>
    <property type="match status" value="1"/>
</dbReference>
<feature type="binding site" evidence="13">
    <location>
        <position position="288"/>
    </location>
    <ligand>
        <name>K(+)</name>
        <dbReference type="ChEBI" id="CHEBI:29103"/>
    </ligand>
</feature>
<dbReference type="PRINTS" id="PR00990">
    <property type="entry name" value="RIBOKINASE"/>
</dbReference>
<dbReference type="OrthoDB" id="9775849at2"/>
<keyword evidence="9 13" id="KW-0067">ATP-binding</keyword>
<proteinExistence type="inferred from homology"/>
<comment type="subcellular location">
    <subcellularLocation>
        <location evidence="13">Cytoplasm</location>
    </subcellularLocation>
</comment>
<evidence type="ECO:0000256" key="1">
    <source>
        <dbReference type="ARBA" id="ARBA00005380"/>
    </source>
</evidence>
<name>A0A0N0RDG8_9CHLR</name>
<comment type="cofactor">
    <cofactor evidence="13">
        <name>Mg(2+)</name>
        <dbReference type="ChEBI" id="CHEBI:18420"/>
    </cofactor>
    <text evidence="13">Requires a divalent cation, most likely magnesium in vivo, as an electrophilic catalyst to aid phosphoryl group transfer. It is the chelate of the metal and the nucleotide that is the actual substrate.</text>
</comment>
<evidence type="ECO:0000256" key="5">
    <source>
        <dbReference type="ARBA" id="ARBA00022679"/>
    </source>
</evidence>
<dbReference type="SUPFAM" id="SSF53613">
    <property type="entry name" value="Ribokinase-like"/>
    <property type="match status" value="1"/>
</dbReference>
<dbReference type="PATRIC" id="fig|229921.5.peg.508"/>
<dbReference type="PROSITE" id="PS00584">
    <property type="entry name" value="PFKB_KINASES_2"/>
    <property type="match status" value="1"/>
</dbReference>
<feature type="binding site" evidence="13">
    <location>
        <position position="185"/>
    </location>
    <ligand>
        <name>ATP</name>
        <dbReference type="ChEBI" id="CHEBI:30616"/>
    </ligand>
</feature>
<evidence type="ECO:0000256" key="8">
    <source>
        <dbReference type="ARBA" id="ARBA00022777"/>
    </source>
</evidence>
<evidence type="ECO:0000256" key="3">
    <source>
        <dbReference type="ARBA" id="ARBA00016943"/>
    </source>
</evidence>
<dbReference type="UniPathway" id="UPA00916">
    <property type="reaction ID" value="UER00889"/>
</dbReference>
<gene>
    <name evidence="13" type="primary">rbsK</name>
    <name evidence="16" type="ORF">ADN01_10525</name>
    <name evidence="15" type="ORF">LSAC_03206</name>
</gene>
<feature type="binding site" evidence="13">
    <location>
        <position position="247"/>
    </location>
    <ligand>
        <name>K(+)</name>
        <dbReference type="ChEBI" id="CHEBI:29103"/>
    </ligand>
</feature>
<reference evidence="15" key="1">
    <citation type="journal article" date="2015" name="Genome Announc.">
        <title>Draft Genome Sequences of Anaerolinea thermolimosa IMO-1, Bellilinea caldifistulae GOMI-1, Leptolinea tardivitalis YMTK-2, Levilinea saccharolytica KIBI-1, Longilinea arvoryzae KOME-1, Previously Described as Members of the Class Anaerolineae (Chloroflexi).</title>
        <authorList>
            <person name="Matsuura N."/>
            <person name="Tourlousse M.D."/>
            <person name="Ohashi A."/>
            <person name="Hugenholtz P."/>
            <person name="Sekiguchi Y."/>
        </authorList>
    </citation>
    <scope>NUCLEOTIDE SEQUENCE</scope>
    <source>
        <strain evidence="15">KIBI-1</strain>
    </source>
</reference>
<keyword evidence="6 13" id="KW-0479">Metal-binding</keyword>
<dbReference type="GO" id="GO:0005829">
    <property type="term" value="C:cytosol"/>
    <property type="evidence" value="ECO:0007669"/>
    <property type="project" value="TreeGrafter"/>
</dbReference>
<dbReference type="InterPro" id="IPR011611">
    <property type="entry name" value="PfkB_dom"/>
</dbReference>
<dbReference type="InterPro" id="IPR011877">
    <property type="entry name" value="Ribokinase"/>
</dbReference>
<dbReference type="Gene3D" id="3.40.1190.20">
    <property type="match status" value="1"/>
</dbReference>
<reference evidence="16 17" key="2">
    <citation type="submission" date="2015-07" db="EMBL/GenBank/DDBJ databases">
        <title>Genome sequence of Levilinea saccharolytica DSM 16555.</title>
        <authorList>
            <person name="Hemp J."/>
            <person name="Ward L.M."/>
            <person name="Pace L.A."/>
            <person name="Fischer W.W."/>
        </authorList>
    </citation>
    <scope>NUCLEOTIDE SEQUENCE [LARGE SCALE GENOMIC DNA]</scope>
    <source>
        <strain evidence="16 17">KIBI-1</strain>
    </source>
</reference>
<dbReference type="FunFam" id="3.40.1190.20:FF:000012">
    <property type="entry name" value="Ribokinase"/>
    <property type="match status" value="1"/>
</dbReference>
<feature type="binding site" evidence="13">
    <location>
        <begin position="40"/>
        <end position="44"/>
    </location>
    <ligand>
        <name>substrate</name>
    </ligand>
</feature>
<dbReference type="PANTHER" id="PTHR10584:SF166">
    <property type="entry name" value="RIBOKINASE"/>
    <property type="match status" value="1"/>
</dbReference>
<feature type="binding site" evidence="13">
    <location>
        <begin position="12"/>
        <end position="14"/>
    </location>
    <ligand>
        <name>substrate</name>
    </ligand>
</feature>
<comment type="catalytic activity">
    <reaction evidence="13">
        <text>D-ribose + ATP = D-ribose 5-phosphate + ADP + H(+)</text>
        <dbReference type="Rhea" id="RHEA:13697"/>
        <dbReference type="ChEBI" id="CHEBI:15378"/>
        <dbReference type="ChEBI" id="CHEBI:30616"/>
        <dbReference type="ChEBI" id="CHEBI:47013"/>
        <dbReference type="ChEBI" id="CHEBI:78346"/>
        <dbReference type="ChEBI" id="CHEBI:456216"/>
        <dbReference type="EC" id="2.7.1.15"/>
    </reaction>
</comment>
<dbReference type="InterPro" id="IPR002173">
    <property type="entry name" value="Carboh/pur_kinase_PfkB_CS"/>
</dbReference>
<comment type="similarity">
    <text evidence="13">Belongs to the carbohydrate kinase PfkB family. Ribokinase subfamily.</text>
</comment>
<feature type="binding site" evidence="13">
    <location>
        <begin position="221"/>
        <end position="226"/>
    </location>
    <ligand>
        <name>ATP</name>
        <dbReference type="ChEBI" id="CHEBI:30616"/>
    </ligand>
</feature>
<evidence type="ECO:0000256" key="4">
    <source>
        <dbReference type="ARBA" id="ARBA00022490"/>
    </source>
</evidence>
<evidence type="ECO:0000256" key="9">
    <source>
        <dbReference type="ARBA" id="ARBA00022840"/>
    </source>
</evidence>
<organism evidence="15">
    <name type="scientific">Levilinea saccharolytica</name>
    <dbReference type="NCBI Taxonomy" id="229921"/>
    <lineage>
        <taxon>Bacteria</taxon>
        <taxon>Bacillati</taxon>
        <taxon>Chloroflexota</taxon>
        <taxon>Anaerolineae</taxon>
        <taxon>Anaerolineales</taxon>
        <taxon>Anaerolineaceae</taxon>
        <taxon>Levilinea</taxon>
    </lineage>
</organism>
<feature type="domain" description="Carbohydrate kinase PfkB" evidence="14">
    <location>
        <begin position="3"/>
        <end position="294"/>
    </location>
</feature>
<evidence type="ECO:0000313" key="16">
    <source>
        <dbReference type="EMBL" id="KPL80918.1"/>
    </source>
</evidence>
<comment type="caution">
    <text evidence="13">Lacks conserved residue(s) required for the propagation of feature annotation.</text>
</comment>
<keyword evidence="4 13" id="KW-0963">Cytoplasm</keyword>
<evidence type="ECO:0000256" key="6">
    <source>
        <dbReference type="ARBA" id="ARBA00022723"/>
    </source>
</evidence>
<feature type="binding site" evidence="13">
    <location>
        <position position="286"/>
    </location>
    <ligand>
        <name>K(+)</name>
        <dbReference type="ChEBI" id="CHEBI:29103"/>
    </ligand>
</feature>
<comment type="similarity">
    <text evidence="1">Belongs to the carbohydrate kinase pfkB family.</text>
</comment>
<protein>
    <recommendedName>
        <fullName evidence="3 13">Ribokinase</fullName>
        <shortName evidence="13">RK</shortName>
        <ecNumber evidence="2 13">2.7.1.15</ecNumber>
    </recommendedName>
</protein>
<feature type="binding site" evidence="13">
    <location>
        <position position="249"/>
    </location>
    <ligand>
        <name>K(+)</name>
        <dbReference type="ChEBI" id="CHEBI:29103"/>
    </ligand>
</feature>
<dbReference type="RefSeq" id="WP_062419591.1">
    <property type="nucleotide sequence ID" value="NZ_BBXZ01000172.1"/>
</dbReference>
<comment type="subunit">
    <text evidence="13">Homodimer.</text>
</comment>
<keyword evidence="17" id="KW-1185">Reference proteome</keyword>
<dbReference type="GO" id="GO:0046872">
    <property type="term" value="F:metal ion binding"/>
    <property type="evidence" value="ECO:0007669"/>
    <property type="project" value="UniProtKB-KW"/>
</dbReference>
<dbReference type="AlphaFoldDB" id="A0A0N0RDG8"/>
<sequence length="308" mass="31330">MKPKIAVVGSFNTDLTVFTPRMPAPGETILGGPYYTGPGGKGANQAVAAARLGAQVSMVVKLGQDYYGDQALENLVQEGIDTRGVIRTADTHTGVAFIVVDQQGENMIVVASGANAQLTPADIDGVRDVITGADIVLLQLEIPMETVAYTAALAHAAGVTVLLNPAPAQPLSADLLAHVDYLTPNESEAQLISGLPVADVVGAEAAARWLTAQGVRTPVITLGAKGALASGAGGFMHVPGRKVEVVDTTGAGDAFNGALAVALGEGKDLAAAVAFANTAAALQVTQRGTAPAMPRREAVESFLTQKDG</sequence>
<keyword evidence="12 13" id="KW-0119">Carbohydrate metabolism</keyword>
<keyword evidence="7 13" id="KW-0547">Nucleotide-binding</keyword>
<keyword evidence="8 13" id="KW-0418">Kinase</keyword>
<keyword evidence="11 13" id="KW-0630">Potassium</keyword>
<feature type="binding site" evidence="13">
    <location>
        <position position="253"/>
    </location>
    <ligand>
        <name>substrate</name>
    </ligand>
</feature>
<evidence type="ECO:0000256" key="12">
    <source>
        <dbReference type="ARBA" id="ARBA00023277"/>
    </source>
</evidence>
<evidence type="ECO:0000256" key="7">
    <source>
        <dbReference type="ARBA" id="ARBA00022741"/>
    </source>
</evidence>
<dbReference type="GO" id="GO:0004747">
    <property type="term" value="F:ribokinase activity"/>
    <property type="evidence" value="ECO:0007669"/>
    <property type="project" value="UniProtKB-UniRule"/>
</dbReference>
<evidence type="ECO:0000256" key="13">
    <source>
        <dbReference type="HAMAP-Rule" id="MF_01987"/>
    </source>
</evidence>
<dbReference type="Proteomes" id="UP000050501">
    <property type="component" value="Unassembled WGS sequence"/>
</dbReference>